<comment type="caution">
    <text evidence="2">The sequence shown here is derived from an EMBL/GenBank/DDBJ whole genome shotgun (WGS) entry which is preliminary data.</text>
</comment>
<dbReference type="InterPro" id="IPR014710">
    <property type="entry name" value="RmlC-like_jellyroll"/>
</dbReference>
<organism evidence="2 3">
    <name type="scientific">Bizionia algoritergicola</name>
    <dbReference type="NCBI Taxonomy" id="291187"/>
    <lineage>
        <taxon>Bacteria</taxon>
        <taxon>Pseudomonadati</taxon>
        <taxon>Bacteroidota</taxon>
        <taxon>Flavobacteriia</taxon>
        <taxon>Flavobacteriales</taxon>
        <taxon>Flavobacteriaceae</taxon>
        <taxon>Bizionia</taxon>
    </lineage>
</organism>
<proteinExistence type="predicted"/>
<dbReference type="InterPro" id="IPR018490">
    <property type="entry name" value="cNMP-bd_dom_sf"/>
</dbReference>
<dbReference type="OrthoDB" id="792939at2"/>
<sequence>MNPISNLIDRINKENLWDREIQLERNEYLKIKGSIDTNIYLVINGSLRIFVIDEYEEHTIRFGYKDNLIASLDSFLNEQPSDFYIQALKKTTLKSINKKKYISFIESTVENKKIWLSILESFVLQQMERERDILTSSPVERYHRVLKRSPQLFQEIPNKYIASYLRMTPETLSRIKKS</sequence>
<gene>
    <name evidence="2" type="ORF">ES675_15755</name>
</gene>
<dbReference type="PROSITE" id="PS50042">
    <property type="entry name" value="CNMP_BINDING_3"/>
    <property type="match status" value="1"/>
</dbReference>
<accession>A0A5D0QP31</accession>
<dbReference type="Pfam" id="PF00027">
    <property type="entry name" value="cNMP_binding"/>
    <property type="match status" value="1"/>
</dbReference>
<keyword evidence="3" id="KW-1185">Reference proteome</keyword>
<name>A0A5D0QP31_9FLAO</name>
<protein>
    <submittedName>
        <fullName evidence="2">Crp/Fnr family transcriptional regulator</fullName>
    </submittedName>
</protein>
<dbReference type="SUPFAM" id="SSF51206">
    <property type="entry name" value="cAMP-binding domain-like"/>
    <property type="match status" value="1"/>
</dbReference>
<reference evidence="2 3" key="1">
    <citation type="submission" date="2019-08" db="EMBL/GenBank/DDBJ databases">
        <title>Genomes of Antarctic Bizionia species.</title>
        <authorList>
            <person name="Bowman J.P."/>
        </authorList>
    </citation>
    <scope>NUCLEOTIDE SEQUENCE [LARGE SCALE GENOMIC DNA]</scope>
    <source>
        <strain evidence="2 3">APA-1</strain>
    </source>
</reference>
<dbReference type="AlphaFoldDB" id="A0A5D0QP31"/>
<dbReference type="Gene3D" id="2.60.120.10">
    <property type="entry name" value="Jelly Rolls"/>
    <property type="match status" value="1"/>
</dbReference>
<evidence type="ECO:0000313" key="3">
    <source>
        <dbReference type="Proteomes" id="UP000324358"/>
    </source>
</evidence>
<dbReference type="Proteomes" id="UP000324358">
    <property type="component" value="Unassembled WGS sequence"/>
</dbReference>
<dbReference type="RefSeq" id="WP_066252576.1">
    <property type="nucleotide sequence ID" value="NZ_VSKL01000008.1"/>
</dbReference>
<dbReference type="EMBL" id="VSKL01000008">
    <property type="protein sequence ID" value="TYB70626.1"/>
    <property type="molecule type" value="Genomic_DNA"/>
</dbReference>
<evidence type="ECO:0000313" key="2">
    <source>
        <dbReference type="EMBL" id="TYB70626.1"/>
    </source>
</evidence>
<dbReference type="InterPro" id="IPR000595">
    <property type="entry name" value="cNMP-bd_dom"/>
</dbReference>
<evidence type="ECO:0000259" key="1">
    <source>
        <dbReference type="PROSITE" id="PS50042"/>
    </source>
</evidence>
<feature type="domain" description="Cyclic nucleotide-binding" evidence="1">
    <location>
        <begin position="1"/>
        <end position="113"/>
    </location>
</feature>